<feature type="transmembrane region" description="Helical" evidence="6">
    <location>
        <begin position="6"/>
        <end position="27"/>
    </location>
</feature>
<evidence type="ECO:0000256" key="4">
    <source>
        <dbReference type="ARBA" id="ARBA00022989"/>
    </source>
</evidence>
<evidence type="ECO:0000256" key="1">
    <source>
        <dbReference type="ARBA" id="ARBA00004651"/>
    </source>
</evidence>
<feature type="transmembrane region" description="Helical" evidence="6">
    <location>
        <begin position="84"/>
        <end position="105"/>
    </location>
</feature>
<dbReference type="GO" id="GO:0044341">
    <property type="term" value="P:sodium-dependent phosphate transport"/>
    <property type="evidence" value="ECO:0007669"/>
    <property type="project" value="InterPro"/>
</dbReference>
<feature type="domain" description="PhoU" evidence="7">
    <location>
        <begin position="362"/>
        <end position="445"/>
    </location>
</feature>
<reference evidence="8" key="1">
    <citation type="submission" date="2020-10" db="EMBL/GenBank/DDBJ databases">
        <authorList>
            <person name="Gilroy R."/>
        </authorList>
    </citation>
    <scope>NUCLEOTIDE SEQUENCE</scope>
    <source>
        <strain evidence="8">ChiGjej3B3-7149</strain>
    </source>
</reference>
<feature type="transmembrane region" description="Helical" evidence="6">
    <location>
        <begin position="297"/>
        <end position="318"/>
    </location>
</feature>
<comment type="subcellular location">
    <subcellularLocation>
        <location evidence="1">Cell membrane</location>
        <topology evidence="1">Multi-pass membrane protein</topology>
    </subcellularLocation>
</comment>
<keyword evidence="5 6" id="KW-0472">Membrane</keyword>
<dbReference type="PANTHER" id="PTHR10010">
    <property type="entry name" value="SOLUTE CARRIER FAMILY 34 SODIUM PHOSPHATE , MEMBER 2-RELATED"/>
    <property type="match status" value="1"/>
</dbReference>
<feature type="transmembrane region" description="Helical" evidence="6">
    <location>
        <begin position="47"/>
        <end position="78"/>
    </location>
</feature>
<evidence type="ECO:0000256" key="2">
    <source>
        <dbReference type="ARBA" id="ARBA00022475"/>
    </source>
</evidence>
<evidence type="ECO:0000256" key="3">
    <source>
        <dbReference type="ARBA" id="ARBA00022692"/>
    </source>
</evidence>
<dbReference type="Pfam" id="PF01895">
    <property type="entry name" value="PhoU"/>
    <property type="match status" value="2"/>
</dbReference>
<dbReference type="GO" id="GO:0005436">
    <property type="term" value="F:sodium:phosphate symporter activity"/>
    <property type="evidence" value="ECO:0007669"/>
    <property type="project" value="InterPro"/>
</dbReference>
<evidence type="ECO:0000313" key="8">
    <source>
        <dbReference type="EMBL" id="HIR55156.1"/>
    </source>
</evidence>
<evidence type="ECO:0000259" key="7">
    <source>
        <dbReference type="Pfam" id="PF01895"/>
    </source>
</evidence>
<feature type="transmembrane region" description="Helical" evidence="6">
    <location>
        <begin position="151"/>
        <end position="171"/>
    </location>
</feature>
<proteinExistence type="predicted"/>
<dbReference type="AlphaFoldDB" id="A0A9D1DLQ9"/>
<name>A0A9D1DLQ9_9FIRM</name>
<evidence type="ECO:0000313" key="9">
    <source>
        <dbReference type="Proteomes" id="UP000824238"/>
    </source>
</evidence>
<dbReference type="Pfam" id="PF02690">
    <property type="entry name" value="Na_Pi_cotrans"/>
    <property type="match status" value="1"/>
</dbReference>
<feature type="transmembrane region" description="Helical" evidence="6">
    <location>
        <begin position="256"/>
        <end position="277"/>
    </location>
</feature>
<dbReference type="Gene3D" id="1.20.58.220">
    <property type="entry name" value="Phosphate transport system protein phou homolog 2, domain 2"/>
    <property type="match status" value="1"/>
</dbReference>
<dbReference type="PANTHER" id="PTHR10010:SF46">
    <property type="entry name" value="SODIUM-DEPENDENT PHOSPHATE TRANSPORT PROTEIN 2B"/>
    <property type="match status" value="1"/>
</dbReference>
<keyword evidence="3 6" id="KW-0812">Transmembrane</keyword>
<evidence type="ECO:0000256" key="6">
    <source>
        <dbReference type="SAM" id="Phobius"/>
    </source>
</evidence>
<gene>
    <name evidence="8" type="ORF">IAD36_06160</name>
</gene>
<dbReference type="InterPro" id="IPR003841">
    <property type="entry name" value="Na/Pi_transpt"/>
</dbReference>
<feature type="transmembrane region" description="Helical" evidence="6">
    <location>
        <begin position="117"/>
        <end position="139"/>
    </location>
</feature>
<feature type="domain" description="PhoU" evidence="7">
    <location>
        <begin position="469"/>
        <end position="548"/>
    </location>
</feature>
<accession>A0A9D1DLQ9</accession>
<dbReference type="InterPro" id="IPR038078">
    <property type="entry name" value="PhoU-like_sf"/>
</dbReference>
<dbReference type="NCBIfam" id="NF037997">
    <property type="entry name" value="Na_Pi_symport"/>
    <property type="match status" value="1"/>
</dbReference>
<dbReference type="SUPFAM" id="SSF109755">
    <property type="entry name" value="PhoU-like"/>
    <property type="match status" value="1"/>
</dbReference>
<sequence length="598" mass="64592">MDIFSVITMFGGLAMFLFGMEVMGEGLKKSSGDTLRVLLQKLTRNTFTGLLTGMLVTAIIQASSATIVLTVGLLAAGILTLRQAISIVMGANIGTTITAQIIRLMDIESGGNIVLEFFKPSTLAPLALIIGIILVMFIKKSSVKGPGEICVGFGILFTGMMTMTNAVAPLAESETFVNLLTQFSEMPVLEIIVGMAVTVIVQSSSAVIGMLQALSVTGAMTFQLVYPLIMGINIGTCIVTAFLCSLGTSRDAKRTGIAHILFNVIGTILFMIVMGILEATGVVTELMAQTVDSGAIANFQSFFNIATAIVLLPFVNFLMELSIRIIPADAEEETKAAELAMLDEKLLVSPALAMAEAAGAIGRMGALASENMDVSLKQLHAYDPAVTSAINSREERIDRFADRADNFLIRLSHDLQSAGDDARMNLLMQAVPDFERIGDYATNIDELAERLNAQKVTLSDYAKGELTVIGEAVSEIVKLTVEAFTNDDNVQARRVEPLEEVIDDMVLQLRDNHTERLRRGICTVNGGLVFLETLTYLERAADQCSSIALLMLARENESIKKNHHAYLQSLHSDGGAEYEAAIAARRKQYLDRLSKTPQ</sequence>
<feature type="transmembrane region" description="Helical" evidence="6">
    <location>
        <begin position="224"/>
        <end position="244"/>
    </location>
</feature>
<dbReference type="Proteomes" id="UP000824238">
    <property type="component" value="Unassembled WGS sequence"/>
</dbReference>
<dbReference type="InterPro" id="IPR026022">
    <property type="entry name" value="PhoU_dom"/>
</dbReference>
<feature type="transmembrane region" description="Helical" evidence="6">
    <location>
        <begin position="191"/>
        <end position="212"/>
    </location>
</feature>
<evidence type="ECO:0000256" key="5">
    <source>
        <dbReference type="ARBA" id="ARBA00023136"/>
    </source>
</evidence>
<keyword evidence="4 6" id="KW-1133">Transmembrane helix</keyword>
<reference evidence="8" key="2">
    <citation type="journal article" date="2021" name="PeerJ">
        <title>Extensive microbial diversity within the chicken gut microbiome revealed by metagenomics and culture.</title>
        <authorList>
            <person name="Gilroy R."/>
            <person name="Ravi A."/>
            <person name="Getino M."/>
            <person name="Pursley I."/>
            <person name="Horton D.L."/>
            <person name="Alikhan N.F."/>
            <person name="Baker D."/>
            <person name="Gharbi K."/>
            <person name="Hall N."/>
            <person name="Watson M."/>
            <person name="Adriaenssens E.M."/>
            <person name="Foster-Nyarko E."/>
            <person name="Jarju S."/>
            <person name="Secka A."/>
            <person name="Antonio M."/>
            <person name="Oren A."/>
            <person name="Chaudhuri R.R."/>
            <person name="La Ragione R."/>
            <person name="Hildebrand F."/>
            <person name="Pallen M.J."/>
        </authorList>
    </citation>
    <scope>NUCLEOTIDE SEQUENCE</scope>
    <source>
        <strain evidence="8">ChiGjej3B3-7149</strain>
    </source>
</reference>
<organism evidence="8 9">
    <name type="scientific">Candidatus Scatomorpha intestinigallinarum</name>
    <dbReference type="NCBI Taxonomy" id="2840923"/>
    <lineage>
        <taxon>Bacteria</taxon>
        <taxon>Bacillati</taxon>
        <taxon>Bacillota</taxon>
        <taxon>Clostridia</taxon>
        <taxon>Eubacteriales</taxon>
        <taxon>Candidatus Scatomorpha</taxon>
    </lineage>
</organism>
<dbReference type="EMBL" id="DVHH01000153">
    <property type="protein sequence ID" value="HIR55156.1"/>
    <property type="molecule type" value="Genomic_DNA"/>
</dbReference>
<protein>
    <submittedName>
        <fullName evidence="8">Na/Pi cotransporter family protein</fullName>
    </submittedName>
</protein>
<keyword evidence="2" id="KW-1003">Cell membrane</keyword>
<comment type="caution">
    <text evidence="8">The sequence shown here is derived from an EMBL/GenBank/DDBJ whole genome shotgun (WGS) entry which is preliminary data.</text>
</comment>
<dbReference type="GO" id="GO:0005886">
    <property type="term" value="C:plasma membrane"/>
    <property type="evidence" value="ECO:0007669"/>
    <property type="project" value="UniProtKB-SubCell"/>
</dbReference>